<dbReference type="OrthoDB" id="6407164at2759"/>
<dbReference type="InterPro" id="IPR039171">
    <property type="entry name" value="Cwc2/Slt11"/>
</dbReference>
<evidence type="ECO:0000256" key="4">
    <source>
        <dbReference type="SAM" id="MobiDB-lite"/>
    </source>
</evidence>
<feature type="region of interest" description="Disordered" evidence="4">
    <location>
        <begin position="1"/>
        <end position="20"/>
    </location>
</feature>
<dbReference type="PANTHER" id="PTHR14089">
    <property type="entry name" value="PRE-MRNA-SPLICING FACTOR RBM22"/>
    <property type="match status" value="1"/>
</dbReference>
<feature type="domain" description="RRM" evidence="5">
    <location>
        <begin position="242"/>
        <end position="315"/>
    </location>
</feature>
<evidence type="ECO:0000313" key="7">
    <source>
        <dbReference type="Proteomes" id="UP000013776"/>
    </source>
</evidence>
<dbReference type="Proteomes" id="UP000013776">
    <property type="component" value="Unassembled WGS sequence"/>
</dbReference>
<evidence type="ECO:0000256" key="1">
    <source>
        <dbReference type="ARBA" id="ARBA00022737"/>
    </source>
</evidence>
<name>R4XGJ5_TAPDE</name>
<dbReference type="Pfam" id="PF00076">
    <property type="entry name" value="RRM_1"/>
    <property type="match status" value="2"/>
</dbReference>
<dbReference type="CDD" id="cd12521">
    <property type="entry name" value="RRM3_MRN1"/>
    <property type="match status" value="1"/>
</dbReference>
<dbReference type="Gene3D" id="3.30.70.330">
    <property type="match status" value="4"/>
</dbReference>
<dbReference type="PROSITE" id="PS50102">
    <property type="entry name" value="RRM"/>
    <property type="match status" value="4"/>
</dbReference>
<keyword evidence="1" id="KW-0677">Repeat</keyword>
<dbReference type="SMART" id="SM00360">
    <property type="entry name" value="RRM"/>
    <property type="match status" value="4"/>
</dbReference>
<reference evidence="6 7" key="1">
    <citation type="journal article" date="2013" name="MBio">
        <title>Genome sequencing of the plant pathogen Taphrina deformans, the causal agent of peach leaf curl.</title>
        <authorList>
            <person name="Cisse O.H."/>
            <person name="Almeida J.M.G.C.F."/>
            <person name="Fonseca A."/>
            <person name="Kumar A.A."/>
            <person name="Salojaervi J."/>
            <person name="Overmyer K."/>
            <person name="Hauser P.M."/>
            <person name="Pagni M."/>
        </authorList>
    </citation>
    <scope>NUCLEOTIDE SEQUENCE [LARGE SCALE GENOMIC DNA]</scope>
    <source>
        <strain evidence="7">PYCC 5710 / ATCC 11124 / CBS 356.35 / IMI 108563 / JCM 9778 / NBRC 8474</strain>
    </source>
</reference>
<proteinExistence type="predicted"/>
<keyword evidence="2 3" id="KW-0694">RNA-binding</keyword>
<dbReference type="VEuPathDB" id="FungiDB:TAPDE_005292"/>
<dbReference type="SUPFAM" id="SSF54928">
    <property type="entry name" value="RNA-binding domain, RBD"/>
    <property type="match status" value="3"/>
</dbReference>
<dbReference type="FunFam" id="3.30.70.330:FF:000064">
    <property type="entry name" value="Differentiation 1 negative regulator"/>
    <property type="match status" value="1"/>
</dbReference>
<dbReference type="AlphaFoldDB" id="R4XGJ5"/>
<dbReference type="InterPro" id="IPR035979">
    <property type="entry name" value="RBD_domain_sf"/>
</dbReference>
<dbReference type="GO" id="GO:0010468">
    <property type="term" value="P:regulation of gene expression"/>
    <property type="evidence" value="ECO:0007669"/>
    <property type="project" value="UniProtKB-ARBA"/>
</dbReference>
<dbReference type="GO" id="GO:0010494">
    <property type="term" value="C:cytoplasmic stress granule"/>
    <property type="evidence" value="ECO:0007669"/>
    <property type="project" value="TreeGrafter"/>
</dbReference>
<evidence type="ECO:0000256" key="3">
    <source>
        <dbReference type="PROSITE-ProRule" id="PRU00176"/>
    </source>
</evidence>
<feature type="domain" description="RRM" evidence="5">
    <location>
        <begin position="29"/>
        <end position="102"/>
    </location>
</feature>
<dbReference type="CDD" id="cd12523">
    <property type="entry name" value="RRM2_MRN1"/>
    <property type="match status" value="1"/>
</dbReference>
<gene>
    <name evidence="6" type="ORF">TAPDE_005292</name>
</gene>
<feature type="domain" description="RRM" evidence="5">
    <location>
        <begin position="120"/>
        <end position="208"/>
    </location>
</feature>
<feature type="domain" description="RRM" evidence="5">
    <location>
        <begin position="333"/>
        <end position="405"/>
    </location>
</feature>
<protein>
    <recommendedName>
        <fullName evidence="5">RRM domain-containing protein</fullName>
    </recommendedName>
</protein>
<dbReference type="GO" id="GO:0051252">
    <property type="term" value="P:regulation of RNA metabolic process"/>
    <property type="evidence" value="ECO:0007669"/>
    <property type="project" value="UniProtKB-ARBA"/>
</dbReference>
<dbReference type="STRING" id="1097556.R4XGJ5"/>
<dbReference type="GO" id="GO:0003729">
    <property type="term" value="F:mRNA binding"/>
    <property type="evidence" value="ECO:0007669"/>
    <property type="project" value="TreeGrafter"/>
</dbReference>
<dbReference type="InterPro" id="IPR000504">
    <property type="entry name" value="RRM_dom"/>
</dbReference>
<dbReference type="EMBL" id="CAHR02000304">
    <property type="protein sequence ID" value="CCG84772.1"/>
    <property type="molecule type" value="Genomic_DNA"/>
</dbReference>
<dbReference type="GO" id="GO:0000398">
    <property type="term" value="P:mRNA splicing, via spliceosome"/>
    <property type="evidence" value="ECO:0007669"/>
    <property type="project" value="TreeGrafter"/>
</dbReference>
<comment type="caution">
    <text evidence="6">The sequence shown here is derived from an EMBL/GenBank/DDBJ whole genome shotgun (WGS) entry which is preliminary data.</text>
</comment>
<dbReference type="InterPro" id="IPR012677">
    <property type="entry name" value="Nucleotide-bd_a/b_plait_sf"/>
</dbReference>
<sequence>MHSPQPQYQSQANEQYTSSSSLQQAPIGRTVYIGNIPENVPADEIISLVRTGTIESVRFLTDKQCAFISFLDAQSATLFHTDAVIRKLSLREQEIKIGWGKPSSVPVNVQLAVQQSGATRNVYLGNLPHGTSENSLRDELNKFGQIDQIKVVPDKNIGFVHYLNMAAAIKAVQQLPLDPAWAERRVYYGKDRCAHVNKQQLSVQQQNQAILGSMGIQPMQQQVLSHMGVTYNAQTDSNFGNRTVYLGNIHPETTLEEICNVVRGGLLHHIRYIPEKHICFVTFVDPNSAIAFFGLSNMQGLLIHNRRLKIGWGKHSGPLPTQIALAVGAGASRNVYVGNIEDNLTEEQLKADFSEYGEIELVNALREKSCAFINFTNLSSAIKAIEGIKSKEGYKDRYRINFGKDRCGNASKNRTTGLPIMPTQYQPMLVMPLNTVVAPTSSSYFPKEPSTFPIDALENLRIDQPAVDTPGTASNGPSKSKSG</sequence>
<evidence type="ECO:0000256" key="2">
    <source>
        <dbReference type="ARBA" id="ARBA00022884"/>
    </source>
</evidence>
<dbReference type="FunFam" id="3.30.70.330:FF:000120">
    <property type="entry name" value="Negative regulator of differentiation 1"/>
    <property type="match status" value="1"/>
</dbReference>
<feature type="region of interest" description="Disordered" evidence="4">
    <location>
        <begin position="463"/>
        <end position="483"/>
    </location>
</feature>
<evidence type="ECO:0000313" key="6">
    <source>
        <dbReference type="EMBL" id="CCG84772.1"/>
    </source>
</evidence>
<organism evidence="6 7">
    <name type="scientific">Taphrina deformans (strain PYCC 5710 / ATCC 11124 / CBS 356.35 / IMI 108563 / JCM 9778 / NBRC 8474)</name>
    <name type="common">Peach leaf curl fungus</name>
    <name type="synonym">Lalaria deformans</name>
    <dbReference type="NCBI Taxonomy" id="1097556"/>
    <lineage>
        <taxon>Eukaryota</taxon>
        <taxon>Fungi</taxon>
        <taxon>Dikarya</taxon>
        <taxon>Ascomycota</taxon>
        <taxon>Taphrinomycotina</taxon>
        <taxon>Taphrinomycetes</taxon>
        <taxon>Taphrinales</taxon>
        <taxon>Taphrinaceae</taxon>
        <taxon>Taphrina</taxon>
    </lineage>
</organism>
<dbReference type="eggNOG" id="KOG0118">
    <property type="taxonomic scope" value="Eukaryota"/>
</dbReference>
<accession>R4XGJ5</accession>
<feature type="compositionally biased region" description="Polar residues" evidence="4">
    <location>
        <begin position="471"/>
        <end position="483"/>
    </location>
</feature>
<dbReference type="FunFam" id="3.30.70.330:FF:000047">
    <property type="entry name" value="Differentiation 1 negative regulator"/>
    <property type="match status" value="1"/>
</dbReference>
<dbReference type="PANTHER" id="PTHR14089:SF8">
    <property type="entry name" value="RNA-BINDING PROTEIN MRN1"/>
    <property type="match status" value="1"/>
</dbReference>
<keyword evidence="7" id="KW-1185">Reference proteome</keyword>
<evidence type="ECO:0000259" key="5">
    <source>
        <dbReference type="PROSITE" id="PS50102"/>
    </source>
</evidence>